<dbReference type="GO" id="GO:0003700">
    <property type="term" value="F:DNA-binding transcription factor activity"/>
    <property type="evidence" value="ECO:0007669"/>
    <property type="project" value="InterPro"/>
</dbReference>
<proteinExistence type="predicted"/>
<keyword evidence="3" id="KW-0804">Transcription</keyword>
<dbReference type="Pfam" id="PF00392">
    <property type="entry name" value="GntR"/>
    <property type="match status" value="1"/>
</dbReference>
<dbReference type="Gene3D" id="1.10.10.10">
    <property type="entry name" value="Winged helix-like DNA-binding domain superfamily/Winged helix DNA-binding domain"/>
    <property type="match status" value="1"/>
</dbReference>
<dbReference type="PANTHER" id="PTHR43537:SF41">
    <property type="entry name" value="TRANSCRIPTIONAL REGULATORY PROTEIN"/>
    <property type="match status" value="1"/>
</dbReference>
<evidence type="ECO:0000313" key="5">
    <source>
        <dbReference type="EMBL" id="MBC8316290.1"/>
    </source>
</evidence>
<dbReference type="PROSITE" id="PS50949">
    <property type="entry name" value="HTH_GNTR"/>
    <property type="match status" value="1"/>
</dbReference>
<dbReference type="EMBL" id="JACNJZ010000012">
    <property type="protein sequence ID" value="MBC8316290.1"/>
    <property type="molecule type" value="Genomic_DNA"/>
</dbReference>
<dbReference type="CDD" id="cd07377">
    <property type="entry name" value="WHTH_GntR"/>
    <property type="match status" value="1"/>
</dbReference>
<evidence type="ECO:0000256" key="3">
    <source>
        <dbReference type="ARBA" id="ARBA00023163"/>
    </source>
</evidence>
<dbReference type="AlphaFoldDB" id="A0A8J6N9S4"/>
<dbReference type="InterPro" id="IPR036390">
    <property type="entry name" value="WH_DNA-bd_sf"/>
</dbReference>
<keyword evidence="1" id="KW-0805">Transcription regulation</keyword>
<feature type="non-terminal residue" evidence="5">
    <location>
        <position position="96"/>
    </location>
</feature>
<dbReference type="InterPro" id="IPR000524">
    <property type="entry name" value="Tscrpt_reg_HTH_GntR"/>
</dbReference>
<sequence length="96" mass="10835">MMAQLTRTVKSGLVELIREEIVRGIYKPGERLRLEDIAAQYEVSTMPVREALRDLEAEGLVMLYPHKGAVVTEMSPEELADIYDIRAFLVTTQATP</sequence>
<dbReference type="GO" id="GO:0003677">
    <property type="term" value="F:DNA binding"/>
    <property type="evidence" value="ECO:0007669"/>
    <property type="project" value="UniProtKB-KW"/>
</dbReference>
<dbReference type="SMART" id="SM00345">
    <property type="entry name" value="HTH_GNTR"/>
    <property type="match status" value="1"/>
</dbReference>
<evidence type="ECO:0000256" key="1">
    <source>
        <dbReference type="ARBA" id="ARBA00023015"/>
    </source>
</evidence>
<evidence type="ECO:0000256" key="2">
    <source>
        <dbReference type="ARBA" id="ARBA00023125"/>
    </source>
</evidence>
<reference evidence="5 6" key="1">
    <citation type="submission" date="2020-08" db="EMBL/GenBank/DDBJ databases">
        <title>Bridging the membrane lipid divide: bacteria of the FCB group superphylum have the potential to synthesize archaeal ether lipids.</title>
        <authorList>
            <person name="Villanueva L."/>
            <person name="Von Meijenfeldt F.A.B."/>
            <person name="Westbye A.B."/>
            <person name="Yadav S."/>
            <person name="Hopmans E.C."/>
            <person name="Dutilh B.E."/>
            <person name="Sinninghe Damste J.S."/>
        </authorList>
    </citation>
    <scope>NUCLEOTIDE SEQUENCE [LARGE SCALE GENOMIC DNA]</scope>
    <source>
        <strain evidence="5">NIOZ-UU47</strain>
    </source>
</reference>
<feature type="domain" description="HTH gntR-type" evidence="4">
    <location>
        <begin position="7"/>
        <end position="74"/>
    </location>
</feature>
<organism evidence="5 6">
    <name type="scientific">Candidatus Desulfobia pelagia</name>
    <dbReference type="NCBI Taxonomy" id="2841692"/>
    <lineage>
        <taxon>Bacteria</taxon>
        <taxon>Pseudomonadati</taxon>
        <taxon>Thermodesulfobacteriota</taxon>
        <taxon>Desulfobulbia</taxon>
        <taxon>Desulfobulbales</taxon>
        <taxon>Desulfobulbaceae</taxon>
        <taxon>Candidatus Desulfobia</taxon>
    </lineage>
</organism>
<evidence type="ECO:0000313" key="6">
    <source>
        <dbReference type="Proteomes" id="UP000614424"/>
    </source>
</evidence>
<protein>
    <submittedName>
        <fullName evidence="5">GntR family transcriptional regulator</fullName>
    </submittedName>
</protein>
<keyword evidence="2" id="KW-0238">DNA-binding</keyword>
<accession>A0A8J6N9S4</accession>
<dbReference type="PANTHER" id="PTHR43537">
    <property type="entry name" value="TRANSCRIPTIONAL REGULATOR, GNTR FAMILY"/>
    <property type="match status" value="1"/>
</dbReference>
<dbReference type="Proteomes" id="UP000614424">
    <property type="component" value="Unassembled WGS sequence"/>
</dbReference>
<dbReference type="InterPro" id="IPR036388">
    <property type="entry name" value="WH-like_DNA-bd_sf"/>
</dbReference>
<gene>
    <name evidence="5" type="ORF">H8E41_00165</name>
</gene>
<name>A0A8J6N9S4_9BACT</name>
<dbReference type="SUPFAM" id="SSF46785">
    <property type="entry name" value="Winged helix' DNA-binding domain"/>
    <property type="match status" value="1"/>
</dbReference>
<comment type="caution">
    <text evidence="5">The sequence shown here is derived from an EMBL/GenBank/DDBJ whole genome shotgun (WGS) entry which is preliminary data.</text>
</comment>
<evidence type="ECO:0000259" key="4">
    <source>
        <dbReference type="PROSITE" id="PS50949"/>
    </source>
</evidence>